<accession>A0AAD9NFT6</accession>
<keyword evidence="1" id="KW-0732">Signal</keyword>
<organism evidence="2 3">
    <name type="scientific">Ridgeia piscesae</name>
    <name type="common">Tubeworm</name>
    <dbReference type="NCBI Taxonomy" id="27915"/>
    <lineage>
        <taxon>Eukaryota</taxon>
        <taxon>Metazoa</taxon>
        <taxon>Spiralia</taxon>
        <taxon>Lophotrochozoa</taxon>
        <taxon>Annelida</taxon>
        <taxon>Polychaeta</taxon>
        <taxon>Sedentaria</taxon>
        <taxon>Canalipalpata</taxon>
        <taxon>Sabellida</taxon>
        <taxon>Siboglinidae</taxon>
        <taxon>Ridgeia</taxon>
    </lineage>
</organism>
<keyword evidence="3" id="KW-1185">Reference proteome</keyword>
<reference evidence="2" key="1">
    <citation type="journal article" date="2023" name="Mol. Biol. Evol.">
        <title>Third-Generation Sequencing Reveals the Adaptive Role of the Epigenome in Three Deep-Sea Polychaetes.</title>
        <authorList>
            <person name="Perez M."/>
            <person name="Aroh O."/>
            <person name="Sun Y."/>
            <person name="Lan Y."/>
            <person name="Juniper S.K."/>
            <person name="Young C.R."/>
            <person name="Angers B."/>
            <person name="Qian P.Y."/>
        </authorList>
    </citation>
    <scope>NUCLEOTIDE SEQUENCE</scope>
    <source>
        <strain evidence="2">R07B-5</strain>
    </source>
</reference>
<dbReference type="AlphaFoldDB" id="A0AAD9NFT6"/>
<feature type="chain" id="PRO_5042053739" evidence="1">
    <location>
        <begin position="21"/>
        <end position="96"/>
    </location>
</feature>
<dbReference type="EMBL" id="JAODUO010001228">
    <property type="protein sequence ID" value="KAK2168460.1"/>
    <property type="molecule type" value="Genomic_DNA"/>
</dbReference>
<evidence type="ECO:0000313" key="3">
    <source>
        <dbReference type="Proteomes" id="UP001209878"/>
    </source>
</evidence>
<gene>
    <name evidence="2" type="ORF">NP493_1230g00015</name>
</gene>
<evidence type="ECO:0000256" key="1">
    <source>
        <dbReference type="SAM" id="SignalP"/>
    </source>
</evidence>
<protein>
    <submittedName>
        <fullName evidence="2">Uncharacterized protein</fullName>
    </submittedName>
</protein>
<proteinExistence type="predicted"/>
<comment type="caution">
    <text evidence="2">The sequence shown here is derived from an EMBL/GenBank/DDBJ whole genome shotgun (WGS) entry which is preliminary data.</text>
</comment>
<evidence type="ECO:0000313" key="2">
    <source>
        <dbReference type="EMBL" id="KAK2168460.1"/>
    </source>
</evidence>
<sequence length="96" mass="10959">MKLTATLLLVVYFLVSTTHARYLLGPELVIFKSTIYLDEQGHLVAYCDYKDGDKFSKRVEYGQSLAKQELNGRCIKCWECKDYGMQCERTATGTSC</sequence>
<dbReference type="Proteomes" id="UP001209878">
    <property type="component" value="Unassembled WGS sequence"/>
</dbReference>
<name>A0AAD9NFT6_RIDPI</name>
<feature type="signal peptide" evidence="1">
    <location>
        <begin position="1"/>
        <end position="20"/>
    </location>
</feature>